<accession>A0A2X3F279</accession>
<evidence type="ECO:0000313" key="2">
    <source>
        <dbReference type="Proteomes" id="UP000251088"/>
    </source>
</evidence>
<dbReference type="Proteomes" id="UP000251088">
    <property type="component" value="Unassembled WGS sequence"/>
</dbReference>
<dbReference type="InterPro" id="IPR029058">
    <property type="entry name" value="AB_hydrolase_fold"/>
</dbReference>
<proteinExistence type="predicted"/>
<dbReference type="EC" id="3.1.1.23" evidence="1"/>
<dbReference type="Gene3D" id="3.40.50.1820">
    <property type="entry name" value="alpha/beta hydrolase"/>
    <property type="match status" value="1"/>
</dbReference>
<dbReference type="AlphaFoldDB" id="A0A2X3F279"/>
<protein>
    <submittedName>
        <fullName evidence="1">Membrane protein</fullName>
        <ecNumber evidence="1">3.1.1.23</ecNumber>
    </submittedName>
</protein>
<keyword evidence="1" id="KW-0378">Hydrolase</keyword>
<dbReference type="GO" id="GO:0047372">
    <property type="term" value="F:monoacylglycerol lipase activity"/>
    <property type="evidence" value="ECO:0007669"/>
    <property type="project" value="UniProtKB-EC"/>
</dbReference>
<gene>
    <name evidence="1" type="ORF">NCTC9128_08082</name>
</gene>
<sequence>MLLPLGKPRGGVVLLHGLTDSPYSVRYLAQLWQQRGYVAVVPRLPGHGTAPGR</sequence>
<name>A0A2X3F279_KLEPN</name>
<organism evidence="1 2">
    <name type="scientific">Klebsiella pneumoniae</name>
    <dbReference type="NCBI Taxonomy" id="573"/>
    <lineage>
        <taxon>Bacteria</taxon>
        <taxon>Pseudomonadati</taxon>
        <taxon>Pseudomonadota</taxon>
        <taxon>Gammaproteobacteria</taxon>
        <taxon>Enterobacterales</taxon>
        <taxon>Enterobacteriaceae</taxon>
        <taxon>Klebsiella/Raoultella group</taxon>
        <taxon>Klebsiella</taxon>
        <taxon>Klebsiella pneumoniae complex</taxon>
    </lineage>
</organism>
<reference evidence="1 2" key="1">
    <citation type="submission" date="2018-06" db="EMBL/GenBank/DDBJ databases">
        <authorList>
            <consortium name="Pathogen Informatics"/>
            <person name="Doyle S."/>
        </authorList>
    </citation>
    <scope>NUCLEOTIDE SEQUENCE [LARGE SCALE GENOMIC DNA]</scope>
    <source>
        <strain evidence="1 2">NCTC9128</strain>
    </source>
</reference>
<evidence type="ECO:0000313" key="1">
    <source>
        <dbReference type="EMBL" id="SQC42641.1"/>
    </source>
</evidence>
<dbReference type="SUPFAM" id="SSF53474">
    <property type="entry name" value="alpha/beta-Hydrolases"/>
    <property type="match status" value="1"/>
</dbReference>
<dbReference type="EMBL" id="UAWN01000018">
    <property type="protein sequence ID" value="SQC42641.1"/>
    <property type="molecule type" value="Genomic_DNA"/>
</dbReference>